<name>A0ABU1AQ08_9BACT</name>
<keyword evidence="3" id="KW-1185">Reference proteome</keyword>
<keyword evidence="1" id="KW-0732">Signal</keyword>
<dbReference type="EMBL" id="JARXHW010000002">
    <property type="protein sequence ID" value="MDQ8206236.1"/>
    <property type="molecule type" value="Genomic_DNA"/>
</dbReference>
<dbReference type="Proteomes" id="UP001225316">
    <property type="component" value="Unassembled WGS sequence"/>
</dbReference>
<comment type="caution">
    <text evidence="2">The sequence shown here is derived from an EMBL/GenBank/DDBJ whole genome shotgun (WGS) entry which is preliminary data.</text>
</comment>
<sequence>MKTILTILLALMLTIATGCQTVSDLAEDNPMAYSALKVASKIILLNQVHAITSDATIQTALSDAIEAAFANDTPTAVASALDAGIAAIYPDDSALQILIREEFADILTASDGTPQGGPDLEYRLALGDALYQL</sequence>
<reference evidence="2 3" key="1">
    <citation type="submission" date="2023-04" db="EMBL/GenBank/DDBJ databases">
        <title>A novel bacteria isolated from coastal sediment.</title>
        <authorList>
            <person name="Liu X.-J."/>
            <person name="Du Z.-J."/>
        </authorList>
    </citation>
    <scope>NUCLEOTIDE SEQUENCE [LARGE SCALE GENOMIC DNA]</scope>
    <source>
        <strain evidence="2 3">SDUM461003</strain>
    </source>
</reference>
<feature type="chain" id="PRO_5046549872" description="Lipoprotein" evidence="1">
    <location>
        <begin position="19"/>
        <end position="133"/>
    </location>
</feature>
<evidence type="ECO:0000256" key="1">
    <source>
        <dbReference type="SAM" id="SignalP"/>
    </source>
</evidence>
<protein>
    <recommendedName>
        <fullName evidence="4">Lipoprotein</fullName>
    </recommendedName>
</protein>
<dbReference type="RefSeq" id="WP_308948254.1">
    <property type="nucleotide sequence ID" value="NZ_JARXHW010000002.1"/>
</dbReference>
<organism evidence="2 3">
    <name type="scientific">Thalassobacterium maritimum</name>
    <dbReference type="NCBI Taxonomy" id="3041265"/>
    <lineage>
        <taxon>Bacteria</taxon>
        <taxon>Pseudomonadati</taxon>
        <taxon>Verrucomicrobiota</taxon>
        <taxon>Opitutia</taxon>
        <taxon>Puniceicoccales</taxon>
        <taxon>Coraliomargaritaceae</taxon>
        <taxon>Thalassobacterium</taxon>
    </lineage>
</organism>
<evidence type="ECO:0000313" key="2">
    <source>
        <dbReference type="EMBL" id="MDQ8206236.1"/>
    </source>
</evidence>
<gene>
    <name evidence="2" type="ORF">QEH52_01850</name>
</gene>
<evidence type="ECO:0000313" key="3">
    <source>
        <dbReference type="Proteomes" id="UP001225316"/>
    </source>
</evidence>
<proteinExistence type="predicted"/>
<accession>A0ABU1AQ08</accession>
<feature type="signal peptide" evidence="1">
    <location>
        <begin position="1"/>
        <end position="18"/>
    </location>
</feature>
<dbReference type="PROSITE" id="PS51257">
    <property type="entry name" value="PROKAR_LIPOPROTEIN"/>
    <property type="match status" value="1"/>
</dbReference>
<evidence type="ECO:0008006" key="4">
    <source>
        <dbReference type="Google" id="ProtNLM"/>
    </source>
</evidence>